<keyword evidence="5" id="KW-0067">ATP-binding</keyword>
<dbReference type="SUPFAM" id="SSF52096">
    <property type="entry name" value="ClpP/crotonase"/>
    <property type="match status" value="1"/>
</dbReference>
<dbReference type="Pfam" id="PF00378">
    <property type="entry name" value="ECH_1"/>
    <property type="match status" value="1"/>
</dbReference>
<feature type="domain" description="AMP-dependent synthetase/ligase" evidence="7">
    <location>
        <begin position="263"/>
        <end position="375"/>
    </location>
</feature>
<evidence type="ECO:0000256" key="2">
    <source>
        <dbReference type="ARBA" id="ARBA00006432"/>
    </source>
</evidence>
<dbReference type="PANTHER" id="PTHR43107">
    <property type="entry name" value="LONG-CHAIN FATTY ACID TRANSPORT PROTEIN"/>
    <property type="match status" value="1"/>
</dbReference>
<protein>
    <submittedName>
        <fullName evidence="8">Acetyl-CoA synthetase-like protein</fullName>
    </submittedName>
</protein>
<keyword evidence="9" id="KW-1185">Reference proteome</keyword>
<dbReference type="Gene3D" id="3.40.50.12780">
    <property type="entry name" value="N-terminal domain of ligase-like"/>
    <property type="match status" value="1"/>
</dbReference>
<dbReference type="GO" id="GO:0005524">
    <property type="term" value="F:ATP binding"/>
    <property type="evidence" value="ECO:0007669"/>
    <property type="project" value="UniProtKB-KW"/>
</dbReference>
<comment type="caution">
    <text evidence="8">The sequence shown here is derived from an EMBL/GenBank/DDBJ whole genome shotgun (WGS) entry which is preliminary data.</text>
</comment>
<dbReference type="SUPFAM" id="SSF56801">
    <property type="entry name" value="Acetyl-CoA synthetase-like"/>
    <property type="match status" value="1"/>
</dbReference>
<dbReference type="PANTHER" id="PTHR43107:SF15">
    <property type="entry name" value="FATTY ACID TRANSPORT PROTEIN 3, ISOFORM A"/>
    <property type="match status" value="1"/>
</dbReference>
<keyword evidence="3" id="KW-0436">Ligase</keyword>
<dbReference type="OrthoDB" id="2018133at2759"/>
<evidence type="ECO:0000256" key="3">
    <source>
        <dbReference type="ARBA" id="ARBA00022598"/>
    </source>
</evidence>
<dbReference type="Proteomes" id="UP000799777">
    <property type="component" value="Unassembled WGS sequence"/>
</dbReference>
<keyword evidence="6" id="KW-0843">Virulence</keyword>
<dbReference type="InterPro" id="IPR001753">
    <property type="entry name" value="Enoyl-CoA_hydra/iso"/>
</dbReference>
<dbReference type="InterPro" id="IPR000873">
    <property type="entry name" value="AMP-dep_synth/lig_dom"/>
</dbReference>
<evidence type="ECO:0000256" key="5">
    <source>
        <dbReference type="ARBA" id="ARBA00022840"/>
    </source>
</evidence>
<evidence type="ECO:0000256" key="4">
    <source>
        <dbReference type="ARBA" id="ARBA00022741"/>
    </source>
</evidence>
<dbReference type="Gene3D" id="3.30.300.30">
    <property type="match status" value="1"/>
</dbReference>
<organism evidence="8 9">
    <name type="scientific">Setomelanomma holmii</name>
    <dbReference type="NCBI Taxonomy" id="210430"/>
    <lineage>
        <taxon>Eukaryota</taxon>
        <taxon>Fungi</taxon>
        <taxon>Dikarya</taxon>
        <taxon>Ascomycota</taxon>
        <taxon>Pezizomycotina</taxon>
        <taxon>Dothideomycetes</taxon>
        <taxon>Pleosporomycetidae</taxon>
        <taxon>Pleosporales</taxon>
        <taxon>Pleosporineae</taxon>
        <taxon>Phaeosphaeriaceae</taxon>
        <taxon>Setomelanomma</taxon>
    </lineage>
</organism>
<dbReference type="GO" id="GO:0044539">
    <property type="term" value="P:long-chain fatty acid import into cell"/>
    <property type="evidence" value="ECO:0007669"/>
    <property type="project" value="TreeGrafter"/>
</dbReference>
<dbReference type="InterPro" id="IPR045851">
    <property type="entry name" value="AMP-bd_C_sf"/>
</dbReference>
<dbReference type="InterPro" id="IPR029045">
    <property type="entry name" value="ClpP/crotonase-like_dom_sf"/>
</dbReference>
<reference evidence="8" key="1">
    <citation type="journal article" date="2020" name="Stud. Mycol.">
        <title>101 Dothideomycetes genomes: a test case for predicting lifestyles and emergence of pathogens.</title>
        <authorList>
            <person name="Haridas S."/>
            <person name="Albert R."/>
            <person name="Binder M."/>
            <person name="Bloem J."/>
            <person name="Labutti K."/>
            <person name="Salamov A."/>
            <person name="Andreopoulos B."/>
            <person name="Baker S."/>
            <person name="Barry K."/>
            <person name="Bills G."/>
            <person name="Bluhm B."/>
            <person name="Cannon C."/>
            <person name="Castanera R."/>
            <person name="Culley D."/>
            <person name="Daum C."/>
            <person name="Ezra D."/>
            <person name="Gonzalez J."/>
            <person name="Henrissat B."/>
            <person name="Kuo A."/>
            <person name="Liang C."/>
            <person name="Lipzen A."/>
            <person name="Lutzoni F."/>
            <person name="Magnuson J."/>
            <person name="Mondo S."/>
            <person name="Nolan M."/>
            <person name="Ohm R."/>
            <person name="Pangilinan J."/>
            <person name="Park H.-J."/>
            <person name="Ramirez L."/>
            <person name="Alfaro M."/>
            <person name="Sun H."/>
            <person name="Tritt A."/>
            <person name="Yoshinaga Y."/>
            <person name="Zwiers L.-H."/>
            <person name="Turgeon B."/>
            <person name="Goodwin S."/>
            <person name="Spatafora J."/>
            <person name="Crous P."/>
            <person name="Grigoriev I."/>
        </authorList>
    </citation>
    <scope>NUCLEOTIDE SEQUENCE</scope>
    <source>
        <strain evidence="8">CBS 110217</strain>
    </source>
</reference>
<evidence type="ECO:0000313" key="8">
    <source>
        <dbReference type="EMBL" id="KAF2034155.1"/>
    </source>
</evidence>
<dbReference type="Gene3D" id="3.90.226.10">
    <property type="entry name" value="2-enoyl-CoA Hydratase, Chain A, domain 1"/>
    <property type="match status" value="2"/>
</dbReference>
<dbReference type="Pfam" id="PF00501">
    <property type="entry name" value="AMP-binding"/>
    <property type="match status" value="1"/>
</dbReference>
<proteinExistence type="inferred from homology"/>
<dbReference type="AlphaFoldDB" id="A0A9P4LRB3"/>
<name>A0A9P4LRB3_9PLEO</name>
<dbReference type="EMBL" id="ML978162">
    <property type="protein sequence ID" value="KAF2034155.1"/>
    <property type="molecule type" value="Genomic_DNA"/>
</dbReference>
<evidence type="ECO:0000259" key="7">
    <source>
        <dbReference type="Pfam" id="PF00501"/>
    </source>
</evidence>
<dbReference type="CDD" id="cd06558">
    <property type="entry name" value="crotonase-like"/>
    <property type="match status" value="1"/>
</dbReference>
<evidence type="ECO:0000313" key="9">
    <source>
        <dbReference type="Proteomes" id="UP000799777"/>
    </source>
</evidence>
<accession>A0A9P4LRB3</accession>
<dbReference type="GO" id="GO:0005324">
    <property type="term" value="F:long-chain fatty acid transmembrane transporter activity"/>
    <property type="evidence" value="ECO:0007669"/>
    <property type="project" value="TreeGrafter"/>
</dbReference>
<dbReference type="Gene3D" id="3.40.50.980">
    <property type="match status" value="1"/>
</dbReference>
<evidence type="ECO:0000256" key="1">
    <source>
        <dbReference type="ARBA" id="ARBA00004685"/>
    </source>
</evidence>
<dbReference type="InterPro" id="IPR042099">
    <property type="entry name" value="ANL_N_sf"/>
</dbReference>
<dbReference type="GO" id="GO:0004467">
    <property type="term" value="F:long-chain fatty acid-CoA ligase activity"/>
    <property type="evidence" value="ECO:0007669"/>
    <property type="project" value="TreeGrafter"/>
</dbReference>
<comment type="similarity">
    <text evidence="2">Belongs to the ATP-dependent AMP-binding enzyme family.</text>
</comment>
<evidence type="ECO:0000256" key="6">
    <source>
        <dbReference type="ARBA" id="ARBA00023026"/>
    </source>
</evidence>
<keyword evidence="4" id="KW-0547">Nucleotide-binding</keyword>
<sequence>MATPVVLVSVLQPGLVRLTLNRPSSLNAINVDLLDELTEALCANQDARIILIDATGDRSFYAGENLKEILAPKTGSAEELRNSFNKLQHITRLTSSSSAVVVAAVQGFAIGHSWQAITGGITLRLTQIVGLLKAKEVLITGRWVGAEEALKLGLLSEIANDPKHRAKQLAVELAGLPAVAMASSKMQLERAVFPNMEACLQDEVNVASCCFAQSDASKPLPILPHERLLAKTARRQFAIQHAVNIFPGRTFLRMAGADISFEHDKVLVMMRSSVEMVFTWLATNRLGAVFVPINVELKSITLKHVVEAANAKLIIVDAELSLELQTVGFSDNDSIYAKGGDDTPMDSFSRLMDAKAISNTHAEVTPATTAAFLYTNDVLYCPFPLFHADATALTVVPAILLGAVAALSTSYSASRFWDEIRDTGATVYDFMGATLALTCKQPQSSCDRDHKVRLVWGVPIPHFAKVYEERFGHPLFTLYGSVEASLPIFQPGNLPAGSCDRLRDGFQLCMANDMDEDVPPKTPGHLLLRSDQSNSFFDGYYGDAANTASALRSLWLHTGDLAKVDEAGNVYFLGRVKDVIRRRGEIINAAEVEEEFLLHPDVVIATAYGVPSSFGEGTEEDADERELWEWARAHLARFQVPDVIELVNEIKRTSTGKIEKHGLGIEGGVKFDRRPGARQSS</sequence>
<comment type="pathway">
    <text evidence="1">Mycotoxin biosynthesis.</text>
</comment>
<gene>
    <name evidence="8" type="ORF">EK21DRAFT_97636</name>
</gene>
<dbReference type="GO" id="GO:0005886">
    <property type="term" value="C:plasma membrane"/>
    <property type="evidence" value="ECO:0007669"/>
    <property type="project" value="TreeGrafter"/>
</dbReference>